<evidence type="ECO:0000259" key="11">
    <source>
        <dbReference type="Pfam" id="PF02320"/>
    </source>
</evidence>
<organism evidence="12 13">
    <name type="scientific">Laodelphax striatellus</name>
    <name type="common">Small brown planthopper</name>
    <name type="synonym">Delphax striatella</name>
    <dbReference type="NCBI Taxonomy" id="195883"/>
    <lineage>
        <taxon>Eukaryota</taxon>
        <taxon>Metazoa</taxon>
        <taxon>Ecdysozoa</taxon>
        <taxon>Arthropoda</taxon>
        <taxon>Hexapoda</taxon>
        <taxon>Insecta</taxon>
        <taxon>Pterygota</taxon>
        <taxon>Neoptera</taxon>
        <taxon>Paraneoptera</taxon>
        <taxon>Hemiptera</taxon>
        <taxon>Auchenorrhyncha</taxon>
        <taxon>Fulgoroidea</taxon>
        <taxon>Delphacidae</taxon>
        <taxon>Criomorphinae</taxon>
        <taxon>Laodelphax</taxon>
    </lineage>
</organism>
<evidence type="ECO:0000313" key="12">
    <source>
        <dbReference type="EMBL" id="RZF38192.1"/>
    </source>
</evidence>
<dbReference type="GO" id="GO:0005743">
    <property type="term" value="C:mitochondrial inner membrane"/>
    <property type="evidence" value="ECO:0007669"/>
    <property type="project" value="UniProtKB-SubCell"/>
</dbReference>
<dbReference type="SUPFAM" id="SSF81531">
    <property type="entry name" value="Non-heme 11 kDa protein of cytochrome bc1 complex (Ubiquinol-cytochrome c reductase)"/>
    <property type="match status" value="1"/>
</dbReference>
<evidence type="ECO:0000256" key="5">
    <source>
        <dbReference type="ARBA" id="ARBA00022792"/>
    </source>
</evidence>
<feature type="compositionally biased region" description="Basic and acidic residues" evidence="10">
    <location>
        <begin position="61"/>
        <end position="75"/>
    </location>
</feature>
<dbReference type="OrthoDB" id="405848at2759"/>
<comment type="similarity">
    <text evidence="2">Belongs to the UQCRH/QCR6 family.</text>
</comment>
<dbReference type="PANTHER" id="PTHR15336:SF0">
    <property type="entry name" value="CYTOCHROME B-C1 COMPLEX SUBUNIT 6, MITOCHONDRIAL"/>
    <property type="match status" value="1"/>
</dbReference>
<dbReference type="SMR" id="A0A482WXZ9"/>
<dbReference type="AlphaFoldDB" id="A0A482WXZ9"/>
<evidence type="ECO:0000256" key="4">
    <source>
        <dbReference type="ARBA" id="ARBA00022660"/>
    </source>
</evidence>
<name>A0A482WXZ9_LAOST</name>
<keyword evidence="5" id="KW-0999">Mitochondrion inner membrane</keyword>
<evidence type="ECO:0000256" key="8">
    <source>
        <dbReference type="ARBA" id="ARBA00023136"/>
    </source>
</evidence>
<accession>A0A482WXZ9</accession>
<comment type="caution">
    <text evidence="12">The sequence shown here is derived from an EMBL/GenBank/DDBJ whole genome shotgun (WGS) entry which is preliminary data.</text>
</comment>
<feature type="domain" description="Ubiquinol-cytochrome C reductase hinge" evidence="11">
    <location>
        <begin position="88"/>
        <end position="150"/>
    </location>
</feature>
<feature type="region of interest" description="Disordered" evidence="10">
    <location>
        <begin position="58"/>
        <end position="85"/>
    </location>
</feature>
<dbReference type="InterPro" id="IPR003422">
    <property type="entry name" value="Cyt_b-c1_6"/>
</dbReference>
<keyword evidence="7" id="KW-0496">Mitochondrion</keyword>
<keyword evidence="8" id="KW-0472">Membrane</keyword>
<evidence type="ECO:0000256" key="6">
    <source>
        <dbReference type="ARBA" id="ARBA00022982"/>
    </source>
</evidence>
<evidence type="ECO:0000256" key="9">
    <source>
        <dbReference type="ARBA" id="ARBA00023157"/>
    </source>
</evidence>
<dbReference type="PANTHER" id="PTHR15336">
    <property type="entry name" value="UBIQUINOL-CYTOCHROME C REDUCTASE COMPLEX 7.8 KDA PROTEIN"/>
    <property type="match status" value="1"/>
</dbReference>
<reference evidence="12 13" key="1">
    <citation type="journal article" date="2017" name="Gigascience">
        <title>Genome sequence of the small brown planthopper, Laodelphax striatellus.</title>
        <authorList>
            <person name="Zhu J."/>
            <person name="Jiang F."/>
            <person name="Wang X."/>
            <person name="Yang P."/>
            <person name="Bao Y."/>
            <person name="Zhao W."/>
            <person name="Wang W."/>
            <person name="Lu H."/>
            <person name="Wang Q."/>
            <person name="Cui N."/>
            <person name="Li J."/>
            <person name="Chen X."/>
            <person name="Luo L."/>
            <person name="Yu J."/>
            <person name="Kang L."/>
            <person name="Cui F."/>
        </authorList>
    </citation>
    <scope>NUCLEOTIDE SEQUENCE [LARGE SCALE GENOMIC DNA]</scope>
    <source>
        <strain evidence="12">Lst14</strain>
    </source>
</reference>
<keyword evidence="3" id="KW-0813">Transport</keyword>
<evidence type="ECO:0000256" key="7">
    <source>
        <dbReference type="ARBA" id="ARBA00023128"/>
    </source>
</evidence>
<dbReference type="InterPro" id="IPR023184">
    <property type="entry name" value="Ubol_cytC_Rdtase_hinge_dom"/>
</dbReference>
<dbReference type="InterPro" id="IPR036811">
    <property type="entry name" value="Ubol_cytC_Rdtase_hinge_dom_sf"/>
</dbReference>
<dbReference type="GO" id="GO:0006122">
    <property type="term" value="P:mitochondrial electron transport, ubiquinol to cytochrome c"/>
    <property type="evidence" value="ECO:0007669"/>
    <property type="project" value="InterPro"/>
</dbReference>
<keyword evidence="9" id="KW-1015">Disulfide bond</keyword>
<dbReference type="InParanoid" id="A0A482WXZ9"/>
<dbReference type="EMBL" id="QKKF02022802">
    <property type="protein sequence ID" value="RZF38192.1"/>
    <property type="molecule type" value="Genomic_DNA"/>
</dbReference>
<dbReference type="Pfam" id="PF02320">
    <property type="entry name" value="UCR_hinge"/>
    <property type="match status" value="1"/>
</dbReference>
<evidence type="ECO:0000313" key="13">
    <source>
        <dbReference type="Proteomes" id="UP000291343"/>
    </source>
</evidence>
<dbReference type="Proteomes" id="UP000291343">
    <property type="component" value="Unassembled WGS sequence"/>
</dbReference>
<protein>
    <recommendedName>
        <fullName evidence="11">Ubiquinol-cytochrome C reductase hinge domain-containing protein</fullName>
    </recommendedName>
</protein>
<proteinExistence type="inferred from homology"/>
<evidence type="ECO:0000256" key="2">
    <source>
        <dbReference type="ARBA" id="ARBA00006498"/>
    </source>
</evidence>
<keyword evidence="4" id="KW-0679">Respiratory chain</keyword>
<evidence type="ECO:0000256" key="10">
    <source>
        <dbReference type="SAM" id="MobiDB-lite"/>
    </source>
</evidence>
<dbReference type="Gene3D" id="1.10.287.20">
    <property type="entry name" value="Ubiquinol-cytochrome C reductase hinge domain"/>
    <property type="match status" value="1"/>
</dbReference>
<gene>
    <name evidence="12" type="ORF">LSTR_LSTR005553</name>
</gene>
<dbReference type="STRING" id="195883.A0A482WXZ9"/>
<keyword evidence="13" id="KW-1185">Reference proteome</keyword>
<evidence type="ECO:0000256" key="3">
    <source>
        <dbReference type="ARBA" id="ARBA00022448"/>
    </source>
</evidence>
<evidence type="ECO:0000256" key="1">
    <source>
        <dbReference type="ARBA" id="ARBA00004137"/>
    </source>
</evidence>
<sequence>MDRWWSITKNKMFVRMEPGTAEKQRGTDEKETETMKHDVRLIEYDDYIDHVEDMEMVSNVKQEEDGQNGDEKSNYNKDYGNGDDELIDPQVELKSECQTSHCSEFYKELLECEKRVNGKEQTLETCEQELYDMVHCVDHCVSKTLFTLLK</sequence>
<comment type="subcellular location">
    <subcellularLocation>
        <location evidence="1">Mitochondrion inner membrane</location>
        <topology evidence="1">Peripheral membrane protein</topology>
        <orientation evidence="1">Intermembrane side</orientation>
    </subcellularLocation>
</comment>
<keyword evidence="6" id="KW-0249">Electron transport</keyword>
<dbReference type="FunFam" id="1.10.287.20:FF:000001">
    <property type="entry name" value="Cytochrome b-c1 complex subunit 6"/>
    <property type="match status" value="1"/>
</dbReference>